<evidence type="ECO:0000256" key="1">
    <source>
        <dbReference type="SAM" id="SignalP"/>
    </source>
</evidence>
<dbReference type="GeneID" id="57198908"/>
<dbReference type="EMBL" id="UGSG01000001">
    <property type="protein sequence ID" value="SUA74630.1"/>
    <property type="molecule type" value="Genomic_DNA"/>
</dbReference>
<reference evidence="3 5" key="1">
    <citation type="submission" date="2018-06" db="EMBL/GenBank/DDBJ databases">
        <authorList>
            <consortium name="Pathogen Informatics"/>
            <person name="Doyle S."/>
        </authorList>
    </citation>
    <scope>NUCLEOTIDE SEQUENCE [LARGE SCALE GENOMIC DNA]</scope>
    <source>
        <strain evidence="3 5">NCTC13160</strain>
    </source>
</reference>
<dbReference type="EMBL" id="CABPSO010000002">
    <property type="protein sequence ID" value="VVE62914.1"/>
    <property type="molecule type" value="Genomic_DNA"/>
</dbReference>
<dbReference type="KEGG" id="ppnm:LV28_02065"/>
<dbReference type="STRING" id="93220.A6P55_23110"/>
<dbReference type="PROSITE" id="PS51257">
    <property type="entry name" value="PROKAR_LIPOPROTEIN"/>
    <property type="match status" value="1"/>
</dbReference>
<gene>
    <name evidence="3" type="ORF">NCTC13160_00412</name>
    <name evidence="4" type="ORF">PPN31119_01056</name>
</gene>
<name>A0A378YDM2_9BURK</name>
<evidence type="ECO:0000313" key="3">
    <source>
        <dbReference type="EMBL" id="SUA74630.1"/>
    </source>
</evidence>
<protein>
    <recommendedName>
        <fullName evidence="2">Chalcone isomerase domain-containing protein</fullName>
    </recommendedName>
</protein>
<feature type="chain" id="PRO_5016738683" description="Chalcone isomerase domain-containing protein" evidence="1">
    <location>
        <begin position="26"/>
        <end position="178"/>
    </location>
</feature>
<keyword evidence="6" id="KW-1185">Reference proteome</keyword>
<proteinExistence type="predicted"/>
<dbReference type="KEGG" id="ppno:DA70_04245"/>
<dbReference type="Proteomes" id="UP000361468">
    <property type="component" value="Unassembled WGS sequence"/>
</dbReference>
<dbReference type="Proteomes" id="UP000254573">
    <property type="component" value="Unassembled WGS sequence"/>
</dbReference>
<feature type="signal peptide" evidence="1">
    <location>
        <begin position="1"/>
        <end position="25"/>
    </location>
</feature>
<feature type="domain" description="Chalcone isomerase" evidence="2">
    <location>
        <begin position="70"/>
        <end position="175"/>
    </location>
</feature>
<sequence>MAARALHASLIALLLAGAHVPVASAIGCRGDIAATTRVGTGEFCVLGFCLYKAELWSARPRFSPDAPFALVLNYERSVSAEKMVATGISEIERLATQPLPSATVQAWRNDMKRAFGDVSRGDELCGVYLPGRGARFYANGVATAQVDDEAFARAFFGIWLDPRTRAPSLRERLLGGGS</sequence>
<dbReference type="Pfam" id="PF16036">
    <property type="entry name" value="Chalcone_3"/>
    <property type="match status" value="1"/>
</dbReference>
<evidence type="ECO:0000313" key="6">
    <source>
        <dbReference type="Proteomes" id="UP000361468"/>
    </source>
</evidence>
<evidence type="ECO:0000313" key="5">
    <source>
        <dbReference type="Proteomes" id="UP000254573"/>
    </source>
</evidence>
<evidence type="ECO:0000259" key="2">
    <source>
        <dbReference type="Pfam" id="PF16036"/>
    </source>
</evidence>
<dbReference type="OrthoDB" id="8527419at2"/>
<reference evidence="4 6" key="2">
    <citation type="submission" date="2019-08" db="EMBL/GenBank/DDBJ databases">
        <authorList>
            <person name="Peeters C."/>
        </authorList>
    </citation>
    <scope>NUCLEOTIDE SEQUENCE [LARGE SCALE GENOMIC DNA]</scope>
    <source>
        <strain evidence="4 6">LMG 31119</strain>
    </source>
</reference>
<dbReference type="AlphaFoldDB" id="A0A378YDM2"/>
<dbReference type="InterPro" id="IPR016087">
    <property type="entry name" value="Chalcone_isomerase"/>
</dbReference>
<keyword evidence="1" id="KW-0732">Signal</keyword>
<accession>A0A378YDM2</accession>
<evidence type="ECO:0000313" key="4">
    <source>
        <dbReference type="EMBL" id="VVE62914.1"/>
    </source>
</evidence>
<dbReference type="RefSeq" id="WP_023596022.1">
    <property type="nucleotide sequence ID" value="NC_023018.2"/>
</dbReference>
<organism evidence="3 5">
    <name type="scientific">Pandoraea pnomenusa</name>
    <dbReference type="NCBI Taxonomy" id="93220"/>
    <lineage>
        <taxon>Bacteria</taxon>
        <taxon>Pseudomonadati</taxon>
        <taxon>Pseudomonadota</taxon>
        <taxon>Betaproteobacteria</taxon>
        <taxon>Burkholderiales</taxon>
        <taxon>Burkholderiaceae</taxon>
        <taxon>Pandoraea</taxon>
    </lineage>
</organism>
<dbReference type="KEGG" id="prb:X636_22860"/>